<organism evidence="2 3">
    <name type="scientific">Nocardioides conyzicola</name>
    <dbReference type="NCBI Taxonomy" id="1651781"/>
    <lineage>
        <taxon>Bacteria</taxon>
        <taxon>Bacillati</taxon>
        <taxon>Actinomycetota</taxon>
        <taxon>Actinomycetes</taxon>
        <taxon>Propionibacteriales</taxon>
        <taxon>Nocardioidaceae</taxon>
        <taxon>Nocardioides</taxon>
    </lineage>
</organism>
<dbReference type="InterPro" id="IPR018713">
    <property type="entry name" value="MPAB/Lcp_cat_dom"/>
</dbReference>
<dbReference type="Pfam" id="PF09995">
    <property type="entry name" value="MPAB_Lcp_cat"/>
    <property type="match status" value="1"/>
</dbReference>
<proteinExistence type="predicted"/>
<keyword evidence="3" id="KW-1185">Reference proteome</keyword>
<evidence type="ECO:0000313" key="3">
    <source>
        <dbReference type="Proteomes" id="UP001499974"/>
    </source>
</evidence>
<evidence type="ECO:0000259" key="1">
    <source>
        <dbReference type="Pfam" id="PF09995"/>
    </source>
</evidence>
<dbReference type="PANTHER" id="PTHR36151:SF3">
    <property type="entry name" value="ER-BOUND OXYGENASE MPAB_MPAB'_RUBBER OXYGENASE CATALYTIC DOMAIN-CONTAINING PROTEIN"/>
    <property type="match status" value="1"/>
</dbReference>
<name>A0ABP8XJW9_9ACTN</name>
<dbReference type="PANTHER" id="PTHR36151">
    <property type="entry name" value="BLR2777 PROTEIN"/>
    <property type="match status" value="1"/>
</dbReference>
<sequence length="362" mass="38864">MPQRAFALRRSGSAQRPQVIGWTANAAGAATASPDATGVATGTITASPTASTPATEAATAFSRMLYETPYSRHMATALPHVRDRIGQQLFARVAGPDGAKHADRIHNRPGPRWFEPGSPITRVHGDASMFIGGLRALLLQTLHPAAMRGVAEHSDFRHDSWGRLARTSRFIAVTTFGAADDADQSVAAVRRIHEHIVGTMADGTPYAASDPHLLGWVHVAEIDSFLRAHTVYGREPLTGADRDTYVAQTAEVARRLGVVDPPTTEAELAAALAAYRPELRSTPEARATVGYLLLRPPLPVLARAPYGVIAAAAIGLMPRWTRLPLRLPWLPVSERTVVRALGGVATGTIRWAMTPREPVHPS</sequence>
<gene>
    <name evidence="2" type="ORF">GCM10023349_30580</name>
</gene>
<feature type="domain" description="ER-bound oxygenase mpaB/mpaB'/Rubber oxygenase catalytic" evidence="1">
    <location>
        <begin position="122"/>
        <end position="345"/>
    </location>
</feature>
<dbReference type="Proteomes" id="UP001499974">
    <property type="component" value="Unassembled WGS sequence"/>
</dbReference>
<protein>
    <recommendedName>
        <fullName evidence="1">ER-bound oxygenase mpaB/mpaB'/Rubber oxygenase catalytic domain-containing protein</fullName>
    </recommendedName>
</protein>
<comment type="caution">
    <text evidence="2">The sequence shown here is derived from an EMBL/GenBank/DDBJ whole genome shotgun (WGS) entry which is preliminary data.</text>
</comment>
<accession>A0ABP8XJW9</accession>
<reference evidence="3" key="1">
    <citation type="journal article" date="2019" name="Int. J. Syst. Evol. Microbiol.">
        <title>The Global Catalogue of Microorganisms (GCM) 10K type strain sequencing project: providing services to taxonomists for standard genome sequencing and annotation.</title>
        <authorList>
            <consortium name="The Broad Institute Genomics Platform"/>
            <consortium name="The Broad Institute Genome Sequencing Center for Infectious Disease"/>
            <person name="Wu L."/>
            <person name="Ma J."/>
        </authorList>
    </citation>
    <scope>NUCLEOTIDE SEQUENCE [LARGE SCALE GENOMIC DNA]</scope>
    <source>
        <strain evidence="3">JCM 18531</strain>
    </source>
</reference>
<evidence type="ECO:0000313" key="2">
    <source>
        <dbReference type="EMBL" id="GAA4709562.1"/>
    </source>
</evidence>
<dbReference type="EMBL" id="BAABKM010000002">
    <property type="protein sequence ID" value="GAA4709562.1"/>
    <property type="molecule type" value="Genomic_DNA"/>
</dbReference>